<dbReference type="AlphaFoldDB" id="A0A8T0H500"/>
<proteinExistence type="predicted"/>
<dbReference type="Proteomes" id="UP000822688">
    <property type="component" value="Chromosome 8"/>
</dbReference>
<evidence type="ECO:0000313" key="1">
    <source>
        <dbReference type="EMBL" id="KAG0565409.1"/>
    </source>
</evidence>
<name>A0A8T0H500_CERPU</name>
<gene>
    <name evidence="1" type="ORF">KC19_8G188000</name>
</gene>
<organism evidence="1 2">
    <name type="scientific">Ceratodon purpureus</name>
    <name type="common">Fire moss</name>
    <name type="synonym">Dicranum purpureum</name>
    <dbReference type="NCBI Taxonomy" id="3225"/>
    <lineage>
        <taxon>Eukaryota</taxon>
        <taxon>Viridiplantae</taxon>
        <taxon>Streptophyta</taxon>
        <taxon>Embryophyta</taxon>
        <taxon>Bryophyta</taxon>
        <taxon>Bryophytina</taxon>
        <taxon>Bryopsida</taxon>
        <taxon>Dicranidae</taxon>
        <taxon>Pseudoditrichales</taxon>
        <taxon>Ditrichaceae</taxon>
        <taxon>Ceratodon</taxon>
    </lineage>
</organism>
<protein>
    <submittedName>
        <fullName evidence="1">Uncharacterized protein</fullName>
    </submittedName>
</protein>
<sequence>MLMYGVQTKRRIMRIFHMLKSGNIRENTLIKAVSALENVCQAASYLMFSGGPIFEYDSFMLGPGLEPLHTVWNQLSVVNY</sequence>
<evidence type="ECO:0000313" key="2">
    <source>
        <dbReference type="Proteomes" id="UP000822688"/>
    </source>
</evidence>
<keyword evidence="2" id="KW-1185">Reference proteome</keyword>
<comment type="caution">
    <text evidence="1">The sequence shown here is derived from an EMBL/GenBank/DDBJ whole genome shotgun (WGS) entry which is preliminary data.</text>
</comment>
<dbReference type="EMBL" id="CM026429">
    <property type="protein sequence ID" value="KAG0565409.1"/>
    <property type="molecule type" value="Genomic_DNA"/>
</dbReference>
<reference evidence="1" key="1">
    <citation type="submission" date="2020-06" db="EMBL/GenBank/DDBJ databases">
        <title>WGS assembly of Ceratodon purpureus strain R40.</title>
        <authorList>
            <person name="Carey S.B."/>
            <person name="Jenkins J."/>
            <person name="Shu S."/>
            <person name="Lovell J.T."/>
            <person name="Sreedasyam A."/>
            <person name="Maumus F."/>
            <person name="Tiley G.P."/>
            <person name="Fernandez-Pozo N."/>
            <person name="Barry K."/>
            <person name="Chen C."/>
            <person name="Wang M."/>
            <person name="Lipzen A."/>
            <person name="Daum C."/>
            <person name="Saski C.A."/>
            <person name="Payton A.C."/>
            <person name="Mcbreen J.C."/>
            <person name="Conrad R.E."/>
            <person name="Kollar L.M."/>
            <person name="Olsson S."/>
            <person name="Huttunen S."/>
            <person name="Landis J.B."/>
            <person name="Wickett N.J."/>
            <person name="Johnson M.G."/>
            <person name="Rensing S.A."/>
            <person name="Grimwood J."/>
            <person name="Schmutz J."/>
            <person name="Mcdaniel S.F."/>
        </authorList>
    </citation>
    <scope>NUCLEOTIDE SEQUENCE</scope>
    <source>
        <strain evidence="1">R40</strain>
    </source>
</reference>
<accession>A0A8T0H500</accession>